<dbReference type="GO" id="GO:0008270">
    <property type="term" value="F:zinc ion binding"/>
    <property type="evidence" value="ECO:0007669"/>
    <property type="project" value="UniProtKB-KW"/>
</dbReference>
<sequence>MSPSALFVCFGTRQKGGRKMPCTNCMAEYTRRRKEIGCAVCRFGFCERCVSQKCAVPSVSPTKPVPVCNNCYTLLTDPKRQCPQASRLGAEKSRDLPPIGVPFEQNAWGTDRLPPPSLRSLYGTANAGKSGGGGGAKASEWGDLEERLARLNDPALFGEPTMPTTSDKAQQKDGTKVGGRLAPAAPPPIEELEERLAALRGVPVEMVRKPRLMVINDSDDENSGDVPLSDEAAQLLRQVELGYAQNSATNYDRSSQKQQTMADDQCSLNSECPSSVLQNVISDALRAPSPSNLSNRTVSDGGQLYPNFAECVRKTVEDAQAAEREAMEFIRKYEQQNGGGGEGQQQSTKSDQRGMTAGHSPIGADQRCSRTK</sequence>
<evidence type="ECO:0000256" key="3">
    <source>
        <dbReference type="ARBA" id="ARBA00022833"/>
    </source>
</evidence>
<evidence type="ECO:0000313" key="8">
    <source>
        <dbReference type="Proteomes" id="UP001620626"/>
    </source>
</evidence>
<dbReference type="AlphaFoldDB" id="A0ABD2HT49"/>
<name>A0ABD2HT49_9BILA</name>
<keyword evidence="3" id="KW-0862">Zinc</keyword>
<proteinExistence type="predicted"/>
<feature type="domain" description="FYVE-type" evidence="6">
    <location>
        <begin position="22"/>
        <end position="76"/>
    </location>
</feature>
<dbReference type="InterPro" id="IPR017455">
    <property type="entry name" value="Znf_FYVE-rel"/>
</dbReference>
<organism evidence="7 8">
    <name type="scientific">Heterodera trifolii</name>
    <dbReference type="NCBI Taxonomy" id="157864"/>
    <lineage>
        <taxon>Eukaryota</taxon>
        <taxon>Metazoa</taxon>
        <taxon>Ecdysozoa</taxon>
        <taxon>Nematoda</taxon>
        <taxon>Chromadorea</taxon>
        <taxon>Rhabditida</taxon>
        <taxon>Tylenchina</taxon>
        <taxon>Tylenchomorpha</taxon>
        <taxon>Tylenchoidea</taxon>
        <taxon>Heteroderidae</taxon>
        <taxon>Heteroderinae</taxon>
        <taxon>Heterodera</taxon>
    </lineage>
</organism>
<reference evidence="7 8" key="1">
    <citation type="submission" date="2024-10" db="EMBL/GenBank/DDBJ databases">
        <authorList>
            <person name="Kim D."/>
        </authorList>
    </citation>
    <scope>NUCLEOTIDE SEQUENCE [LARGE SCALE GENOMIC DNA]</scope>
    <source>
        <strain evidence="7">BH-2024</strain>
    </source>
</reference>
<dbReference type="InterPro" id="IPR011011">
    <property type="entry name" value="Znf_FYVE_PHD"/>
</dbReference>
<dbReference type="Proteomes" id="UP001620626">
    <property type="component" value="Unassembled WGS sequence"/>
</dbReference>
<dbReference type="PROSITE" id="PS50178">
    <property type="entry name" value="ZF_FYVE"/>
    <property type="match status" value="1"/>
</dbReference>
<dbReference type="Gene3D" id="3.30.40.10">
    <property type="entry name" value="Zinc/RING finger domain, C3HC4 (zinc finger)"/>
    <property type="match status" value="1"/>
</dbReference>
<dbReference type="EMBL" id="JBICBT010001408">
    <property type="protein sequence ID" value="KAL3068540.1"/>
    <property type="molecule type" value="Genomic_DNA"/>
</dbReference>
<protein>
    <recommendedName>
        <fullName evidence="6">FYVE-type domain-containing protein</fullName>
    </recommendedName>
</protein>
<feature type="region of interest" description="Disordered" evidence="5">
    <location>
        <begin position="247"/>
        <end position="268"/>
    </location>
</feature>
<evidence type="ECO:0000259" key="6">
    <source>
        <dbReference type="PROSITE" id="PS50178"/>
    </source>
</evidence>
<comment type="caution">
    <text evidence="7">The sequence shown here is derived from an EMBL/GenBank/DDBJ whole genome shotgun (WGS) entry which is preliminary data.</text>
</comment>
<feature type="region of interest" description="Disordered" evidence="5">
    <location>
        <begin position="105"/>
        <end position="139"/>
    </location>
</feature>
<gene>
    <name evidence="7" type="ORF">niasHT_030831</name>
</gene>
<dbReference type="PANTHER" id="PTHR46603:SF1">
    <property type="entry name" value="ABSCISSION_NOCUT CHECKPOINT REGULATOR"/>
    <property type="match status" value="1"/>
</dbReference>
<evidence type="ECO:0000256" key="2">
    <source>
        <dbReference type="ARBA" id="ARBA00022771"/>
    </source>
</evidence>
<evidence type="ECO:0000256" key="4">
    <source>
        <dbReference type="PROSITE-ProRule" id="PRU00091"/>
    </source>
</evidence>
<dbReference type="CDD" id="cd00065">
    <property type="entry name" value="FYVE_like_SF"/>
    <property type="match status" value="1"/>
</dbReference>
<keyword evidence="2 4" id="KW-0863">Zinc-finger</keyword>
<feature type="region of interest" description="Disordered" evidence="5">
    <location>
        <begin position="327"/>
        <end position="372"/>
    </location>
</feature>
<evidence type="ECO:0000256" key="5">
    <source>
        <dbReference type="SAM" id="MobiDB-lite"/>
    </source>
</evidence>
<dbReference type="SUPFAM" id="SSF57903">
    <property type="entry name" value="FYVE/PHD zinc finger"/>
    <property type="match status" value="1"/>
</dbReference>
<evidence type="ECO:0000256" key="1">
    <source>
        <dbReference type="ARBA" id="ARBA00022723"/>
    </source>
</evidence>
<accession>A0ABD2HT49</accession>
<feature type="region of interest" description="Disordered" evidence="5">
    <location>
        <begin position="155"/>
        <end position="187"/>
    </location>
</feature>
<keyword evidence="8" id="KW-1185">Reference proteome</keyword>
<keyword evidence="1" id="KW-0479">Metal-binding</keyword>
<dbReference type="PANTHER" id="PTHR46603">
    <property type="entry name" value="ABSCISSION/NOCUT CHECKPOINT REGULATOR"/>
    <property type="match status" value="1"/>
</dbReference>
<dbReference type="InterPro" id="IPR013083">
    <property type="entry name" value="Znf_RING/FYVE/PHD"/>
</dbReference>
<evidence type="ECO:0000313" key="7">
    <source>
        <dbReference type="EMBL" id="KAL3068540.1"/>
    </source>
</evidence>